<dbReference type="PANTHER" id="PTHR43794:SF11">
    <property type="entry name" value="AMIDOHYDROLASE-RELATED DOMAIN-CONTAINING PROTEIN"/>
    <property type="match status" value="1"/>
</dbReference>
<dbReference type="InterPro" id="IPR032466">
    <property type="entry name" value="Metal_Hydrolase"/>
</dbReference>
<evidence type="ECO:0000313" key="4">
    <source>
        <dbReference type="EMBL" id="WAP67723.1"/>
    </source>
</evidence>
<evidence type="ECO:0000256" key="1">
    <source>
        <dbReference type="ARBA" id="ARBA00006745"/>
    </source>
</evidence>
<keyword evidence="2" id="KW-0378">Hydrolase</keyword>
<dbReference type="Proteomes" id="UP001164020">
    <property type="component" value="Chromosome"/>
</dbReference>
<dbReference type="InterPro" id="IPR006680">
    <property type="entry name" value="Amidohydro-rel"/>
</dbReference>
<reference evidence="4" key="1">
    <citation type="submission" date="2022-12" db="EMBL/GenBank/DDBJ databases">
        <title>Jiella pelagia sp. nov., isolated from phosphonate enriched culture of Northwest Pacific surface seawater.</title>
        <authorList>
            <person name="Shin D.Y."/>
            <person name="Hwang C.Y."/>
        </authorList>
    </citation>
    <scope>NUCLEOTIDE SEQUENCE</scope>
    <source>
        <strain evidence="4">HL-NP1</strain>
    </source>
</reference>
<name>A0ABY7BYW8_9HYPH</name>
<proteinExistence type="inferred from homology"/>
<dbReference type="Pfam" id="PF01979">
    <property type="entry name" value="Amidohydro_1"/>
    <property type="match status" value="1"/>
</dbReference>
<dbReference type="Gene3D" id="2.30.40.10">
    <property type="entry name" value="Urease, subunit C, domain 1"/>
    <property type="match status" value="1"/>
</dbReference>
<dbReference type="InterPro" id="IPR011059">
    <property type="entry name" value="Metal-dep_hydrolase_composite"/>
</dbReference>
<feature type="domain" description="Amidohydrolase-related" evidence="3">
    <location>
        <begin position="61"/>
        <end position="444"/>
    </location>
</feature>
<dbReference type="PANTHER" id="PTHR43794">
    <property type="entry name" value="AMINOHYDROLASE SSNA-RELATED"/>
    <property type="match status" value="1"/>
</dbReference>
<evidence type="ECO:0000313" key="5">
    <source>
        <dbReference type="Proteomes" id="UP001164020"/>
    </source>
</evidence>
<dbReference type="Gene3D" id="3.20.20.140">
    <property type="entry name" value="Metal-dependent hydrolases"/>
    <property type="match status" value="1"/>
</dbReference>
<dbReference type="EMBL" id="CP114029">
    <property type="protein sequence ID" value="WAP67723.1"/>
    <property type="molecule type" value="Genomic_DNA"/>
</dbReference>
<dbReference type="RefSeq" id="WP_268880186.1">
    <property type="nucleotide sequence ID" value="NZ_CP114029.1"/>
</dbReference>
<evidence type="ECO:0000256" key="2">
    <source>
        <dbReference type="ARBA" id="ARBA00022801"/>
    </source>
</evidence>
<dbReference type="InterPro" id="IPR050287">
    <property type="entry name" value="MTA/SAH_deaminase"/>
</dbReference>
<dbReference type="SUPFAM" id="SSF51338">
    <property type="entry name" value="Composite domain of metallo-dependent hydrolases"/>
    <property type="match status" value="1"/>
</dbReference>
<evidence type="ECO:0000259" key="3">
    <source>
        <dbReference type="Pfam" id="PF01979"/>
    </source>
</evidence>
<dbReference type="SUPFAM" id="SSF51556">
    <property type="entry name" value="Metallo-dependent hydrolases"/>
    <property type="match status" value="1"/>
</dbReference>
<accession>A0ABY7BYW8</accession>
<keyword evidence="5" id="KW-1185">Reference proteome</keyword>
<comment type="similarity">
    <text evidence="1">Belongs to the metallo-dependent hydrolases superfamily. ATZ/TRZ family.</text>
</comment>
<gene>
    <name evidence="4" type="ORF">OH818_19925</name>
</gene>
<organism evidence="4 5">
    <name type="scientific">Jiella pelagia</name>
    <dbReference type="NCBI Taxonomy" id="2986949"/>
    <lineage>
        <taxon>Bacteria</taxon>
        <taxon>Pseudomonadati</taxon>
        <taxon>Pseudomonadota</taxon>
        <taxon>Alphaproteobacteria</taxon>
        <taxon>Hyphomicrobiales</taxon>
        <taxon>Aurantimonadaceae</taxon>
        <taxon>Jiella</taxon>
    </lineage>
</organism>
<sequence>MSELIVAARWIVTGVRDRYTPEIVEDGAVLARDGVIVKVGTREDVEREAPGAEVLDYGDHVMLPGFVNAHHHVGLTPLQLGSPDLPLELWFAGRIPARRIDLYLDTLYSAFEMIASGITTVSHIHGWMVGGYEALHGGATKVLDAYRAIGMRASYSYAVREQNRLVYEADEDFCARLPEPLRSDLGKYLASQAMPFESHMKLFDELTGENEGQRLTRIQLAPANLHWMSDDGLVEMAKRSRETGAPMHMHLVETAYQKEYARRRTGKTALRHLYDLGVLSPRMTLGHGVWLNEEDVDIAAETGTCVCHNCSSNFRLRSGVAPLNAFEAKGLNVGMGLDEAGINDDRDMLQELRLVLRAHRTPGMDDAVPTCPQVLKMATEAGAKTTAFGTEIGRLEKGRFLDAVLINWKTATYPFQDPDMPMLDAVMQRAKTNAVDAVLVDGKTIYENGKFANVDRDAVLEEIAQILSKPRSDDDIRRRKLGQDVYPHVKTFYDGYLDGESREPFYQPSSRI</sequence>
<protein>
    <submittedName>
        <fullName evidence="4">Amidohydrolase family protein</fullName>
    </submittedName>
</protein>